<dbReference type="PANTHER" id="PTHR33619:SF3">
    <property type="entry name" value="POLYSACCHARIDE EXPORT PROTEIN GFCE-RELATED"/>
    <property type="match status" value="1"/>
</dbReference>
<dbReference type="Gene3D" id="3.30.1950.10">
    <property type="entry name" value="wza like domain"/>
    <property type="match status" value="1"/>
</dbReference>
<dbReference type="InterPro" id="IPR003715">
    <property type="entry name" value="Poly_export_N"/>
</dbReference>
<protein>
    <submittedName>
        <fullName evidence="4">Polysaccharide biosynthesis/export family protein</fullName>
    </submittedName>
</protein>
<keyword evidence="5" id="KW-1185">Reference proteome</keyword>
<feature type="signal peptide" evidence="2">
    <location>
        <begin position="1"/>
        <end position="35"/>
    </location>
</feature>
<proteinExistence type="predicted"/>
<evidence type="ECO:0000256" key="2">
    <source>
        <dbReference type="SAM" id="SignalP"/>
    </source>
</evidence>
<gene>
    <name evidence="4" type="ORF">POM99_02620</name>
</gene>
<dbReference type="Pfam" id="PF02563">
    <property type="entry name" value="Poly_export"/>
    <property type="match status" value="1"/>
</dbReference>
<organism evidence="4 5">
    <name type="scientific">Novosphingobium cyanobacteriorum</name>
    <dbReference type="NCBI Taxonomy" id="3024215"/>
    <lineage>
        <taxon>Bacteria</taxon>
        <taxon>Pseudomonadati</taxon>
        <taxon>Pseudomonadota</taxon>
        <taxon>Alphaproteobacteria</taxon>
        <taxon>Sphingomonadales</taxon>
        <taxon>Sphingomonadaceae</taxon>
        <taxon>Novosphingobium</taxon>
    </lineage>
</organism>
<reference evidence="4 5" key="1">
    <citation type="submission" date="2023-03" db="EMBL/GenBank/DDBJ databases">
        <title>Novosphingobium cyanobacteriorum sp. nov., isolated from a eutrophic reservoir during the Microcystis bloom period.</title>
        <authorList>
            <person name="Kang M."/>
            <person name="Le V."/>
            <person name="Ko S.-R."/>
            <person name="Lee S.-A."/>
            <person name="Ahn C.-Y."/>
        </authorList>
    </citation>
    <scope>NUCLEOTIDE SEQUENCE [LARGE SCALE GENOMIC DNA]</scope>
    <source>
        <strain evidence="4 5">HBC54</strain>
    </source>
</reference>
<dbReference type="InterPro" id="IPR049712">
    <property type="entry name" value="Poly_export"/>
</dbReference>
<evidence type="ECO:0000313" key="4">
    <source>
        <dbReference type="EMBL" id="MDF8332084.1"/>
    </source>
</evidence>
<feature type="domain" description="Polysaccharide export protein N-terminal" evidence="3">
    <location>
        <begin position="89"/>
        <end position="173"/>
    </location>
</feature>
<evidence type="ECO:0000313" key="5">
    <source>
        <dbReference type="Proteomes" id="UP001222770"/>
    </source>
</evidence>
<accession>A0ABT6CDT1</accession>
<evidence type="ECO:0000259" key="3">
    <source>
        <dbReference type="Pfam" id="PF02563"/>
    </source>
</evidence>
<dbReference type="EMBL" id="JAROCY010000002">
    <property type="protein sequence ID" value="MDF8332084.1"/>
    <property type="molecule type" value="Genomic_DNA"/>
</dbReference>
<dbReference type="PANTHER" id="PTHR33619">
    <property type="entry name" value="POLYSACCHARIDE EXPORT PROTEIN GFCE-RELATED"/>
    <property type="match status" value="1"/>
</dbReference>
<feature type="chain" id="PRO_5045132880" evidence="2">
    <location>
        <begin position="36"/>
        <end position="378"/>
    </location>
</feature>
<comment type="caution">
    <text evidence="4">The sequence shown here is derived from an EMBL/GenBank/DDBJ whole genome shotgun (WGS) entry which is preliminary data.</text>
</comment>
<keyword evidence="1 2" id="KW-0732">Signal</keyword>
<name>A0ABT6CDT1_9SPHN</name>
<evidence type="ECO:0000256" key="1">
    <source>
        <dbReference type="ARBA" id="ARBA00022729"/>
    </source>
</evidence>
<dbReference type="Proteomes" id="UP001222770">
    <property type="component" value="Unassembled WGS sequence"/>
</dbReference>
<sequence>MSANTSPDQVAAGPLPRRRPIARIVLSLMPALALAACALPRSGPSAGEFRQAGEANAIQLVTPTLDLAKATREEMPRSFGPEWQDAAPAGPITIGTSDVLSVTIFERDGLNMFPAGPNGGSMIEGLSVDANGAIQLPYIGSVRVAGMVPNEARATIVGRLRRLSLSPDVLVAVTEHRSQMVAVQGDVMRAGMVPLSPGTSRLSALLSTAAPTPANLELATVTVRRGIQSATVRLADIFEEPADDIQLRRGDVVIVRSAPGTVNVLGAAGLQGRVKIARRNYSVLDAVADARGLNDNLANPRAVFVMRLSEVASGVQTTPRVYNFDFSNPAQMAIASVFALRDGDAIMISNNGFAQTHKVLSAFSGVMSTARSAELVIP</sequence>
<dbReference type="Gene3D" id="3.10.560.10">
    <property type="entry name" value="Outer membrane lipoprotein wza domain like"/>
    <property type="match status" value="2"/>
</dbReference>
<dbReference type="RefSeq" id="WP_277275246.1">
    <property type="nucleotide sequence ID" value="NZ_JAROCY010000002.1"/>
</dbReference>